<dbReference type="Pfam" id="PF01546">
    <property type="entry name" value="Peptidase_M20"/>
    <property type="match status" value="1"/>
</dbReference>
<proteinExistence type="predicted"/>
<dbReference type="GO" id="GO:0016805">
    <property type="term" value="F:dipeptidase activity"/>
    <property type="evidence" value="ECO:0007669"/>
    <property type="project" value="TreeGrafter"/>
</dbReference>
<dbReference type="STRING" id="234267.Acid_2231"/>
<dbReference type="InterPro" id="IPR052030">
    <property type="entry name" value="Peptidase_M20/M20A_hydrolases"/>
</dbReference>
<organism evidence="3">
    <name type="scientific">Solibacter usitatus (strain Ellin6076)</name>
    <dbReference type="NCBI Taxonomy" id="234267"/>
    <lineage>
        <taxon>Bacteria</taxon>
        <taxon>Pseudomonadati</taxon>
        <taxon>Acidobacteriota</taxon>
        <taxon>Terriglobia</taxon>
        <taxon>Bryobacterales</taxon>
        <taxon>Solibacteraceae</taxon>
        <taxon>Candidatus Solibacter</taxon>
    </lineage>
</organism>
<dbReference type="GO" id="GO:0046657">
    <property type="term" value="P:folic acid catabolic process"/>
    <property type="evidence" value="ECO:0007669"/>
    <property type="project" value="TreeGrafter"/>
</dbReference>
<dbReference type="GO" id="GO:0005737">
    <property type="term" value="C:cytoplasm"/>
    <property type="evidence" value="ECO:0007669"/>
    <property type="project" value="TreeGrafter"/>
</dbReference>
<dbReference type="InterPro" id="IPR011650">
    <property type="entry name" value="Peptidase_M20_dimer"/>
</dbReference>
<dbReference type="PIRSF" id="PIRSF037227">
    <property type="entry name" value="Aminobenzoyl-glu_utiliz_pB"/>
    <property type="match status" value="1"/>
</dbReference>
<dbReference type="eggNOG" id="COG1473">
    <property type="taxonomic scope" value="Bacteria"/>
</dbReference>
<dbReference type="KEGG" id="sus:Acid_2231"/>
<dbReference type="InterPro" id="IPR002933">
    <property type="entry name" value="Peptidase_M20"/>
</dbReference>
<dbReference type="InterPro" id="IPR017439">
    <property type="entry name" value="Amidohydrolase"/>
</dbReference>
<gene>
    <name evidence="3" type="ordered locus">Acid_2231</name>
</gene>
<dbReference type="PANTHER" id="PTHR30575:SF0">
    <property type="entry name" value="XAA-ARG DIPEPTIDASE"/>
    <property type="match status" value="1"/>
</dbReference>
<dbReference type="HOGENOM" id="CLU_031812_0_1_0"/>
<dbReference type="SUPFAM" id="SSF55031">
    <property type="entry name" value="Bacterial exopeptidase dimerisation domain"/>
    <property type="match status" value="1"/>
</dbReference>
<keyword evidence="1 3" id="KW-0378">Hydrolase</keyword>
<dbReference type="NCBIfam" id="TIGR01891">
    <property type="entry name" value="amidohydrolases"/>
    <property type="match status" value="1"/>
</dbReference>
<protein>
    <submittedName>
        <fullName evidence="3">Amidohydrolase</fullName>
    </submittedName>
</protein>
<name>Q025U8_SOLUE</name>
<dbReference type="FunFam" id="3.30.70.360:FF:000004">
    <property type="entry name" value="Peptidase M20 domain-containing protein 2"/>
    <property type="match status" value="1"/>
</dbReference>
<dbReference type="SUPFAM" id="SSF53187">
    <property type="entry name" value="Zn-dependent exopeptidases"/>
    <property type="match status" value="1"/>
</dbReference>
<evidence type="ECO:0000313" key="3">
    <source>
        <dbReference type="EMBL" id="ABJ83221.1"/>
    </source>
</evidence>
<dbReference type="PANTHER" id="PTHR30575">
    <property type="entry name" value="PEPTIDASE M20"/>
    <property type="match status" value="1"/>
</dbReference>
<feature type="domain" description="Peptidase M20 dimerisation" evidence="2">
    <location>
        <begin position="191"/>
        <end position="283"/>
    </location>
</feature>
<dbReference type="Gene3D" id="3.30.70.360">
    <property type="match status" value="1"/>
</dbReference>
<dbReference type="InParanoid" id="Q025U8"/>
<dbReference type="InterPro" id="IPR036264">
    <property type="entry name" value="Bact_exopeptidase_dim_dom"/>
</dbReference>
<dbReference type="FunCoup" id="Q025U8">
    <property type="interactions" value="184"/>
</dbReference>
<dbReference type="EMBL" id="CP000473">
    <property type="protein sequence ID" value="ABJ83221.1"/>
    <property type="molecule type" value="Genomic_DNA"/>
</dbReference>
<reference evidence="3" key="1">
    <citation type="submission" date="2006-10" db="EMBL/GenBank/DDBJ databases">
        <title>Complete sequence of Solibacter usitatus Ellin6076.</title>
        <authorList>
            <consortium name="US DOE Joint Genome Institute"/>
            <person name="Copeland A."/>
            <person name="Lucas S."/>
            <person name="Lapidus A."/>
            <person name="Barry K."/>
            <person name="Detter J.C."/>
            <person name="Glavina del Rio T."/>
            <person name="Hammon N."/>
            <person name="Israni S."/>
            <person name="Dalin E."/>
            <person name="Tice H."/>
            <person name="Pitluck S."/>
            <person name="Thompson L.S."/>
            <person name="Brettin T."/>
            <person name="Bruce D."/>
            <person name="Han C."/>
            <person name="Tapia R."/>
            <person name="Gilna P."/>
            <person name="Schmutz J."/>
            <person name="Larimer F."/>
            <person name="Land M."/>
            <person name="Hauser L."/>
            <person name="Kyrpides N."/>
            <person name="Mikhailova N."/>
            <person name="Janssen P.H."/>
            <person name="Kuske C.R."/>
            <person name="Richardson P."/>
        </authorList>
    </citation>
    <scope>NUCLEOTIDE SEQUENCE</scope>
    <source>
        <strain evidence="3">Ellin6076</strain>
    </source>
</reference>
<dbReference type="InterPro" id="IPR017145">
    <property type="entry name" value="Aminobenzoyl-glu_utiliz_pB"/>
</dbReference>
<evidence type="ECO:0000259" key="2">
    <source>
        <dbReference type="Pfam" id="PF07687"/>
    </source>
</evidence>
<sequence length="460" mass="48511">MVAGVASGADAVLGRVSAHAARLGAISRQIWETPELGFHEQKSSALLRDELKADGFTIQDGVAGMPTAFTATWGSGKPVVAILGEFDALPGLSQRDVAHQDPIVAGGPGHGCGHNLLGSASALAAIGVKEEMQARGLKGTIRYYGTPFEEGGGGKVYMFHAGLFRDVDVVLAWHPGDSNSVNLRSDLAINGAKFRFYGIASHAAAAPEKGRSALDGALLMLHAIEMLREHVPQETRMHYIITNGGAANNVVPAFAEVSLGARHPDAGTLDGIWDRILKCAQAGALATETRLEVEQGTNYANILPNDALTALVSRNMKKAGGYEYTADEQKFADEIQKSLGSPKKIDGPEKILADTSEGAGAYSTDVGDLSWNIPTVQFNAATYAPGTPAHSWQAAATAGTSIGRKGLLVAARTLALSAMELMETPNAIDSAKTSFDKRRAGRQWVTRIAPDAKPQLDLKH</sequence>
<dbReference type="GO" id="GO:0071713">
    <property type="term" value="F:para-aminobenzoyl-glutamate hydrolase activity"/>
    <property type="evidence" value="ECO:0007669"/>
    <property type="project" value="TreeGrafter"/>
</dbReference>
<accession>Q025U8</accession>
<evidence type="ECO:0000256" key="1">
    <source>
        <dbReference type="ARBA" id="ARBA00022801"/>
    </source>
</evidence>
<dbReference type="AlphaFoldDB" id="Q025U8"/>
<dbReference type="Gene3D" id="3.40.630.10">
    <property type="entry name" value="Zn peptidases"/>
    <property type="match status" value="1"/>
</dbReference>
<dbReference type="Pfam" id="PF07687">
    <property type="entry name" value="M20_dimer"/>
    <property type="match status" value="1"/>
</dbReference>